<comment type="subcellular location">
    <subcellularLocation>
        <location evidence="1">Membrane</location>
        <topology evidence="1">Multi-pass membrane protein</topology>
    </subcellularLocation>
</comment>
<evidence type="ECO:0000256" key="9">
    <source>
        <dbReference type="ARBA" id="ARBA00023201"/>
    </source>
</evidence>
<evidence type="ECO:0000256" key="7">
    <source>
        <dbReference type="ARBA" id="ARBA00023065"/>
    </source>
</evidence>
<sequence length="293" mass="33704">MEAGDQQLVHSPFVPAGYWSPCAPLVWDPVKASDIRFPSSHFRKQHPRHEKAANISLVVLKFINLNFSYSYYVNTFCFNIMTKKSKKLNSKDESQLRKDLKKEFLHFCQTTTIRGVTRVVTARNKTLQILWIASVILFFGGLFVCMFILTRQYLEYNVIHPPQVLRDTPSPFPSLTLCNLRPLSSEANSILNKYNLKSPRQFAIDVNNFAAKAYYFSNDIHSYQQVTSAVSMGGYLESLPQIVVPKLGHNLSHTVIHCMVYITKWKVFSRPYLQLNQAPNSEQSERLTFKLLS</sequence>
<evidence type="ECO:0000256" key="5">
    <source>
        <dbReference type="ARBA" id="ARBA00022989"/>
    </source>
</evidence>
<keyword evidence="10 11" id="KW-0407">Ion channel</keyword>
<protein>
    <submittedName>
        <fullName evidence="12">Uncharacterized protein</fullName>
    </submittedName>
</protein>
<name>A0A183LEW8_9TREM</name>
<keyword evidence="7 11" id="KW-0406">Ion transport</keyword>
<dbReference type="GO" id="GO:0016020">
    <property type="term" value="C:membrane"/>
    <property type="evidence" value="ECO:0007669"/>
    <property type="project" value="UniProtKB-SubCell"/>
</dbReference>
<keyword evidence="9 11" id="KW-0739">Sodium transport</keyword>
<keyword evidence="13" id="KW-1185">Reference proteome</keyword>
<dbReference type="Proteomes" id="UP000277204">
    <property type="component" value="Unassembled WGS sequence"/>
</dbReference>
<evidence type="ECO:0000256" key="10">
    <source>
        <dbReference type="ARBA" id="ARBA00023303"/>
    </source>
</evidence>
<evidence type="ECO:0000313" key="12">
    <source>
        <dbReference type="EMBL" id="VDO54644.1"/>
    </source>
</evidence>
<evidence type="ECO:0000256" key="3">
    <source>
        <dbReference type="ARBA" id="ARBA00022461"/>
    </source>
</evidence>
<accession>A0A183LEW8</accession>
<comment type="similarity">
    <text evidence="11">Belongs to the amiloride-sensitive sodium channel (TC 1.A.6) family.</text>
</comment>
<keyword evidence="6" id="KW-0915">Sodium</keyword>
<keyword evidence="8" id="KW-0472">Membrane</keyword>
<keyword evidence="3 11" id="KW-0894">Sodium channel</keyword>
<dbReference type="AlphaFoldDB" id="A0A183LEW8"/>
<reference evidence="12 13" key="1">
    <citation type="submission" date="2018-11" db="EMBL/GenBank/DDBJ databases">
        <authorList>
            <consortium name="Pathogen Informatics"/>
        </authorList>
    </citation>
    <scope>NUCLEOTIDE SEQUENCE [LARGE SCALE GENOMIC DNA]</scope>
    <source>
        <strain evidence="12 13">Zambia</strain>
    </source>
</reference>
<evidence type="ECO:0000256" key="1">
    <source>
        <dbReference type="ARBA" id="ARBA00004141"/>
    </source>
</evidence>
<dbReference type="EMBL" id="UZAI01000589">
    <property type="protein sequence ID" value="VDO54644.1"/>
    <property type="molecule type" value="Genomic_DNA"/>
</dbReference>
<evidence type="ECO:0000256" key="8">
    <source>
        <dbReference type="ARBA" id="ARBA00023136"/>
    </source>
</evidence>
<dbReference type="STRING" id="48269.A0A183LEW8"/>
<dbReference type="GO" id="GO:0005272">
    <property type="term" value="F:sodium channel activity"/>
    <property type="evidence" value="ECO:0007669"/>
    <property type="project" value="UniProtKB-KW"/>
</dbReference>
<evidence type="ECO:0000256" key="2">
    <source>
        <dbReference type="ARBA" id="ARBA00022448"/>
    </source>
</evidence>
<proteinExistence type="inferred from homology"/>
<dbReference type="InterPro" id="IPR001873">
    <property type="entry name" value="ENaC"/>
</dbReference>
<keyword evidence="2 11" id="KW-0813">Transport</keyword>
<evidence type="ECO:0000256" key="6">
    <source>
        <dbReference type="ARBA" id="ARBA00023053"/>
    </source>
</evidence>
<dbReference type="Pfam" id="PF00858">
    <property type="entry name" value="ASC"/>
    <property type="match status" value="1"/>
</dbReference>
<gene>
    <name evidence="12" type="ORF">SMRZ_LOCUS2343</name>
</gene>
<organism evidence="12 13">
    <name type="scientific">Schistosoma margrebowiei</name>
    <dbReference type="NCBI Taxonomy" id="48269"/>
    <lineage>
        <taxon>Eukaryota</taxon>
        <taxon>Metazoa</taxon>
        <taxon>Spiralia</taxon>
        <taxon>Lophotrochozoa</taxon>
        <taxon>Platyhelminthes</taxon>
        <taxon>Trematoda</taxon>
        <taxon>Digenea</taxon>
        <taxon>Strigeidida</taxon>
        <taxon>Schistosomatoidea</taxon>
        <taxon>Schistosomatidae</taxon>
        <taxon>Schistosoma</taxon>
    </lineage>
</organism>
<keyword evidence="5" id="KW-1133">Transmembrane helix</keyword>
<keyword evidence="4 11" id="KW-0812">Transmembrane</keyword>
<evidence type="ECO:0000256" key="11">
    <source>
        <dbReference type="RuleBase" id="RU000679"/>
    </source>
</evidence>
<evidence type="ECO:0000256" key="4">
    <source>
        <dbReference type="ARBA" id="ARBA00022692"/>
    </source>
</evidence>
<evidence type="ECO:0000313" key="13">
    <source>
        <dbReference type="Proteomes" id="UP000277204"/>
    </source>
</evidence>